<dbReference type="EMBL" id="FNVP01000019">
    <property type="protein sequence ID" value="SEG51286.1"/>
    <property type="molecule type" value="Genomic_DNA"/>
</dbReference>
<sequence>MKKLAVLLPAFNAGPYIKASIDSILNQTFDDFHLFVYDDCSTDNTEEIISSYRDPRIFYRKNAANFGIAKTLNRGLDELLPHYEFIARMDADDWAYPQRFEKQLDFLNKNREIVLCGTQGYWLKDINQNPSAGWQYPTDSAYIKYYLLFAATFGHSSVVFRSHTITSYNLGYDETITTCEDWELWVRISKIGTMANLPDYLMKYRILENSNHRSLEKIKRHLEERSNIISSYWRYYDIPFFDQEIYELYFGKIAITGKEFKLKIKKLITAFNTIYHKTEMDLSIKDRNDFRYLLARKILNYWKRSQISRYDPLVWIMIVGEVKFMNKIKLVKSIIR</sequence>
<dbReference type="OrthoDB" id="9815829at2"/>
<dbReference type="SUPFAM" id="SSF53448">
    <property type="entry name" value="Nucleotide-diphospho-sugar transferases"/>
    <property type="match status" value="1"/>
</dbReference>
<dbReference type="InterPro" id="IPR029044">
    <property type="entry name" value="Nucleotide-diphossugar_trans"/>
</dbReference>
<dbReference type="Pfam" id="PF00535">
    <property type="entry name" value="Glycos_transf_2"/>
    <property type="match status" value="1"/>
</dbReference>
<dbReference type="PANTHER" id="PTHR43685">
    <property type="entry name" value="GLYCOSYLTRANSFERASE"/>
    <property type="match status" value="1"/>
</dbReference>
<feature type="domain" description="Glycosyltransferase 2-like" evidence="1">
    <location>
        <begin position="6"/>
        <end position="134"/>
    </location>
</feature>
<name>A0A1H6ATW8_9FLAO</name>
<dbReference type="AlphaFoldDB" id="A0A1H6ATW8"/>
<dbReference type="CDD" id="cd00761">
    <property type="entry name" value="Glyco_tranf_GTA_type"/>
    <property type="match status" value="1"/>
</dbReference>
<dbReference type="GO" id="GO:0016740">
    <property type="term" value="F:transferase activity"/>
    <property type="evidence" value="ECO:0007669"/>
    <property type="project" value="UniProtKB-KW"/>
</dbReference>
<reference evidence="3" key="1">
    <citation type="submission" date="2016-10" db="EMBL/GenBank/DDBJ databases">
        <authorList>
            <person name="Varghese N."/>
            <person name="Submissions S."/>
        </authorList>
    </citation>
    <scope>NUCLEOTIDE SEQUENCE [LARGE SCALE GENOMIC DNA]</scope>
    <source>
        <strain evidence="3">CGMCC 1.9230</strain>
    </source>
</reference>
<dbReference type="PANTHER" id="PTHR43685:SF11">
    <property type="entry name" value="GLYCOSYLTRANSFERASE TAGX-RELATED"/>
    <property type="match status" value="1"/>
</dbReference>
<accession>A0A1H6ATW8</accession>
<evidence type="ECO:0000313" key="2">
    <source>
        <dbReference type="EMBL" id="SEG51286.1"/>
    </source>
</evidence>
<dbReference type="Proteomes" id="UP000236737">
    <property type="component" value="Unassembled WGS sequence"/>
</dbReference>
<dbReference type="InterPro" id="IPR050834">
    <property type="entry name" value="Glycosyltransf_2"/>
</dbReference>
<dbReference type="InterPro" id="IPR001173">
    <property type="entry name" value="Glyco_trans_2-like"/>
</dbReference>
<evidence type="ECO:0000259" key="1">
    <source>
        <dbReference type="Pfam" id="PF00535"/>
    </source>
</evidence>
<gene>
    <name evidence="2" type="ORF">SAMN04488130_11930</name>
</gene>
<organism evidence="2 3">
    <name type="scientific">Flavobacterium urumqiense</name>
    <dbReference type="NCBI Taxonomy" id="935224"/>
    <lineage>
        <taxon>Bacteria</taxon>
        <taxon>Pseudomonadati</taxon>
        <taxon>Bacteroidota</taxon>
        <taxon>Flavobacteriia</taxon>
        <taxon>Flavobacteriales</taxon>
        <taxon>Flavobacteriaceae</taxon>
        <taxon>Flavobacterium</taxon>
    </lineage>
</organism>
<proteinExistence type="predicted"/>
<keyword evidence="3" id="KW-1185">Reference proteome</keyword>
<dbReference type="Gene3D" id="3.90.550.10">
    <property type="entry name" value="Spore Coat Polysaccharide Biosynthesis Protein SpsA, Chain A"/>
    <property type="match status" value="1"/>
</dbReference>
<evidence type="ECO:0000313" key="3">
    <source>
        <dbReference type="Proteomes" id="UP000236737"/>
    </source>
</evidence>
<dbReference type="RefSeq" id="WP_104000989.1">
    <property type="nucleotide sequence ID" value="NZ_FNVP01000019.1"/>
</dbReference>
<keyword evidence="2" id="KW-0808">Transferase</keyword>
<protein>
    <submittedName>
        <fullName evidence="2">Glycosyltransferase involved in cell wall bisynthesis</fullName>
    </submittedName>
</protein>